<protein>
    <recommendedName>
        <fullName evidence="2">Reverse transcriptase domain-containing protein</fullName>
    </recommendedName>
</protein>
<evidence type="ECO:0000256" key="1">
    <source>
        <dbReference type="SAM" id="SignalP"/>
    </source>
</evidence>
<dbReference type="OrthoDB" id="2205812at2759"/>
<gene>
    <name evidence="3" type="ORF">P153DRAFT_255236</name>
</gene>
<evidence type="ECO:0000313" key="3">
    <source>
        <dbReference type="EMBL" id="KAF2123272.1"/>
    </source>
</evidence>
<dbReference type="Proteomes" id="UP000799771">
    <property type="component" value="Unassembled WGS sequence"/>
</dbReference>
<dbReference type="GeneID" id="54403198"/>
<dbReference type="RefSeq" id="XP_033517738.1">
    <property type="nucleotide sequence ID" value="XM_033662766.1"/>
</dbReference>
<name>A0A6A5ZU89_9PLEO</name>
<sequence length="79" mass="8766">LSCLLFNLAIEPLARAVIASPDLPGFKDINGRAHKMSMYADDTCIIMTSLSQWRVFKGIYKQYAKASGAKLNFAKTQIL</sequence>
<feature type="non-terminal residue" evidence="3">
    <location>
        <position position="79"/>
    </location>
</feature>
<organism evidence="3 4">
    <name type="scientific">Dothidotthia symphoricarpi CBS 119687</name>
    <dbReference type="NCBI Taxonomy" id="1392245"/>
    <lineage>
        <taxon>Eukaryota</taxon>
        <taxon>Fungi</taxon>
        <taxon>Dikarya</taxon>
        <taxon>Ascomycota</taxon>
        <taxon>Pezizomycotina</taxon>
        <taxon>Dothideomycetes</taxon>
        <taxon>Pleosporomycetidae</taxon>
        <taxon>Pleosporales</taxon>
        <taxon>Dothidotthiaceae</taxon>
        <taxon>Dothidotthia</taxon>
    </lineage>
</organism>
<accession>A0A6A5ZU89</accession>
<dbReference type="EMBL" id="ML977538">
    <property type="protein sequence ID" value="KAF2123272.1"/>
    <property type="molecule type" value="Genomic_DNA"/>
</dbReference>
<dbReference type="Pfam" id="PF00078">
    <property type="entry name" value="RVT_1"/>
    <property type="match status" value="1"/>
</dbReference>
<keyword evidence="4" id="KW-1185">Reference proteome</keyword>
<evidence type="ECO:0000259" key="2">
    <source>
        <dbReference type="Pfam" id="PF00078"/>
    </source>
</evidence>
<keyword evidence="1" id="KW-0732">Signal</keyword>
<evidence type="ECO:0000313" key="4">
    <source>
        <dbReference type="Proteomes" id="UP000799771"/>
    </source>
</evidence>
<dbReference type="AlphaFoldDB" id="A0A6A5ZU89"/>
<feature type="domain" description="Reverse transcriptase" evidence="2">
    <location>
        <begin position="1"/>
        <end position="79"/>
    </location>
</feature>
<reference evidence="3" key="1">
    <citation type="journal article" date="2020" name="Stud. Mycol.">
        <title>101 Dothideomycetes genomes: a test case for predicting lifestyles and emergence of pathogens.</title>
        <authorList>
            <person name="Haridas S."/>
            <person name="Albert R."/>
            <person name="Binder M."/>
            <person name="Bloem J."/>
            <person name="Labutti K."/>
            <person name="Salamov A."/>
            <person name="Andreopoulos B."/>
            <person name="Baker S."/>
            <person name="Barry K."/>
            <person name="Bills G."/>
            <person name="Bluhm B."/>
            <person name="Cannon C."/>
            <person name="Castanera R."/>
            <person name="Culley D."/>
            <person name="Daum C."/>
            <person name="Ezra D."/>
            <person name="Gonzalez J."/>
            <person name="Henrissat B."/>
            <person name="Kuo A."/>
            <person name="Liang C."/>
            <person name="Lipzen A."/>
            <person name="Lutzoni F."/>
            <person name="Magnuson J."/>
            <person name="Mondo S."/>
            <person name="Nolan M."/>
            <person name="Ohm R."/>
            <person name="Pangilinan J."/>
            <person name="Park H.-J."/>
            <person name="Ramirez L."/>
            <person name="Alfaro M."/>
            <person name="Sun H."/>
            <person name="Tritt A."/>
            <person name="Yoshinaga Y."/>
            <person name="Zwiers L.-H."/>
            <person name="Turgeon B."/>
            <person name="Goodwin S."/>
            <person name="Spatafora J."/>
            <person name="Crous P."/>
            <person name="Grigoriev I."/>
        </authorList>
    </citation>
    <scope>NUCLEOTIDE SEQUENCE</scope>
    <source>
        <strain evidence="3">CBS 119687</strain>
    </source>
</reference>
<dbReference type="InterPro" id="IPR000477">
    <property type="entry name" value="RT_dom"/>
</dbReference>
<feature type="non-terminal residue" evidence="3">
    <location>
        <position position="1"/>
    </location>
</feature>
<proteinExistence type="predicted"/>
<feature type="signal peptide" evidence="1">
    <location>
        <begin position="1"/>
        <end position="19"/>
    </location>
</feature>
<feature type="chain" id="PRO_5025591545" description="Reverse transcriptase domain-containing protein" evidence="1">
    <location>
        <begin position="20"/>
        <end position="79"/>
    </location>
</feature>